<dbReference type="GeneID" id="9620960"/>
<feature type="domain" description="PsbP C-terminal" evidence="1">
    <location>
        <begin position="91"/>
        <end position="248"/>
    </location>
</feature>
<evidence type="ECO:0000313" key="3">
    <source>
        <dbReference type="Proteomes" id="UP000001058"/>
    </source>
</evidence>
<proteinExistence type="predicted"/>
<dbReference type="GO" id="GO:0015979">
    <property type="term" value="P:photosynthesis"/>
    <property type="evidence" value="ECO:0007669"/>
    <property type="project" value="InterPro"/>
</dbReference>
<name>D8UI65_VOLCA</name>
<evidence type="ECO:0000259" key="1">
    <source>
        <dbReference type="Pfam" id="PF01789"/>
    </source>
</evidence>
<dbReference type="EMBL" id="GL378412">
    <property type="protein sequence ID" value="EFJ40592.1"/>
    <property type="molecule type" value="Genomic_DNA"/>
</dbReference>
<accession>D8UI65</accession>
<feature type="non-terminal residue" evidence="2">
    <location>
        <position position="1"/>
    </location>
</feature>
<dbReference type="GO" id="GO:0005509">
    <property type="term" value="F:calcium ion binding"/>
    <property type="evidence" value="ECO:0007669"/>
    <property type="project" value="InterPro"/>
</dbReference>
<dbReference type="AlphaFoldDB" id="D8UI65"/>
<dbReference type="RefSeq" id="XP_002958370.1">
    <property type="nucleotide sequence ID" value="XM_002958324.1"/>
</dbReference>
<organism evidence="3">
    <name type="scientific">Volvox carteri f. nagariensis</name>
    <dbReference type="NCBI Taxonomy" id="3068"/>
    <lineage>
        <taxon>Eukaryota</taxon>
        <taxon>Viridiplantae</taxon>
        <taxon>Chlorophyta</taxon>
        <taxon>core chlorophytes</taxon>
        <taxon>Chlorophyceae</taxon>
        <taxon>CS clade</taxon>
        <taxon>Chlamydomonadales</taxon>
        <taxon>Volvocaceae</taxon>
        <taxon>Volvox</taxon>
    </lineage>
</organism>
<sequence>GRGANRCWSSCCDDRSTSLPALPADVPLFQGDQDQESAATWRMARHSLNPHWRALLLYWGFLSDRPSAGDESDGGGAVATVPAAASVPAVVPYTDPAGRFRLVRPCGWIRVSTLLPESSVLASFYNPEEPGAETLAVYRAPAPAGVQATQQLGSEVAAGLAGVAPNGLVIEARNVKHGGDDGDRDYIIVHVQFGGNTAGMFGAAREFRAITIAEGWQYTMRLTTTRYRYLAFSQVQDLMKAVSESFEVLA</sequence>
<gene>
    <name evidence="2" type="ORF">VOLCADRAFT_119932</name>
</gene>
<evidence type="ECO:0000313" key="2">
    <source>
        <dbReference type="EMBL" id="EFJ40592.1"/>
    </source>
</evidence>
<protein>
    <recommendedName>
        <fullName evidence="1">PsbP C-terminal domain-containing protein</fullName>
    </recommendedName>
</protein>
<dbReference type="Pfam" id="PF01789">
    <property type="entry name" value="PsbP"/>
    <property type="match status" value="1"/>
</dbReference>
<dbReference type="OrthoDB" id="537296at2759"/>
<dbReference type="GO" id="GO:0019898">
    <property type="term" value="C:extrinsic component of membrane"/>
    <property type="evidence" value="ECO:0007669"/>
    <property type="project" value="InterPro"/>
</dbReference>
<dbReference type="KEGG" id="vcn:VOLCADRAFT_119932"/>
<dbReference type="Proteomes" id="UP000001058">
    <property type="component" value="Unassembled WGS sequence"/>
</dbReference>
<dbReference type="InterPro" id="IPR002683">
    <property type="entry name" value="PsbP_C"/>
</dbReference>
<reference evidence="2 3" key="1">
    <citation type="journal article" date="2010" name="Science">
        <title>Genomic analysis of organismal complexity in the multicellular green alga Volvox carteri.</title>
        <authorList>
            <person name="Prochnik S.E."/>
            <person name="Umen J."/>
            <person name="Nedelcu A.M."/>
            <person name="Hallmann A."/>
            <person name="Miller S.M."/>
            <person name="Nishii I."/>
            <person name="Ferris P."/>
            <person name="Kuo A."/>
            <person name="Mitros T."/>
            <person name="Fritz-Laylin L.K."/>
            <person name="Hellsten U."/>
            <person name="Chapman J."/>
            <person name="Simakov O."/>
            <person name="Rensing S.A."/>
            <person name="Terry A."/>
            <person name="Pangilinan J."/>
            <person name="Kapitonov V."/>
            <person name="Jurka J."/>
            <person name="Salamov A."/>
            <person name="Shapiro H."/>
            <person name="Schmutz J."/>
            <person name="Grimwood J."/>
            <person name="Lindquist E."/>
            <person name="Lucas S."/>
            <person name="Grigoriev I.V."/>
            <person name="Schmitt R."/>
            <person name="Kirk D."/>
            <person name="Rokhsar D.S."/>
        </authorList>
    </citation>
    <scope>NUCLEOTIDE SEQUENCE [LARGE SCALE GENOMIC DNA]</scope>
    <source>
        <strain evidence="3">f. Nagariensis / Eve</strain>
    </source>
</reference>
<dbReference type="GO" id="GO:0009654">
    <property type="term" value="C:photosystem II oxygen evolving complex"/>
    <property type="evidence" value="ECO:0007669"/>
    <property type="project" value="InterPro"/>
</dbReference>
<dbReference type="Gene3D" id="3.40.1000.10">
    <property type="entry name" value="Mog1/PsbP, alpha/beta/alpha sandwich"/>
    <property type="match status" value="1"/>
</dbReference>
<dbReference type="InParanoid" id="D8UI65"/>
<keyword evidence="3" id="KW-1185">Reference proteome</keyword>